<proteinExistence type="predicted"/>
<dbReference type="InterPro" id="IPR025591">
    <property type="entry name" value="RloB"/>
</dbReference>
<reference evidence="1 2" key="1">
    <citation type="submission" date="2014-07" db="EMBL/GenBank/DDBJ databases">
        <title>Methanogenic archaea and the global carbon cycle.</title>
        <authorList>
            <person name="Henriksen J.R."/>
            <person name="Luke J."/>
            <person name="Reinhart S."/>
            <person name="Benedict M.N."/>
            <person name="Youngblut N.D."/>
            <person name="Metcalf M.E."/>
            <person name="Whitaker R.J."/>
            <person name="Metcalf W.W."/>
        </authorList>
    </citation>
    <scope>NUCLEOTIDE SEQUENCE [LARGE SCALE GENOMIC DNA]</scope>
    <source>
        <strain evidence="1 2">C16</strain>
    </source>
</reference>
<dbReference type="Proteomes" id="UP000033071">
    <property type="component" value="Chromosome"/>
</dbReference>
<evidence type="ECO:0000313" key="1">
    <source>
        <dbReference type="EMBL" id="AKB71446.1"/>
    </source>
</evidence>
<evidence type="ECO:0000313" key="2">
    <source>
        <dbReference type="Proteomes" id="UP000033071"/>
    </source>
</evidence>
<protein>
    <recommendedName>
        <fullName evidence="3">RloB-like protein</fullName>
    </recommendedName>
</protein>
<dbReference type="HOGENOM" id="CLU_090993_1_0_2"/>
<organism evidence="1 2">
    <name type="scientific">Methanosarcina mazei C16</name>
    <dbReference type="NCBI Taxonomy" id="1434113"/>
    <lineage>
        <taxon>Archaea</taxon>
        <taxon>Methanobacteriati</taxon>
        <taxon>Methanobacteriota</taxon>
        <taxon>Stenosarchaea group</taxon>
        <taxon>Methanomicrobia</taxon>
        <taxon>Methanosarcinales</taxon>
        <taxon>Methanosarcinaceae</taxon>
        <taxon>Methanosarcina</taxon>
    </lineage>
</organism>
<dbReference type="RefSeq" id="WP_048036873.1">
    <property type="nucleotide sequence ID" value="NZ_CP009514.1"/>
</dbReference>
<dbReference type="Pfam" id="PF13707">
    <property type="entry name" value="RloB"/>
    <property type="match status" value="1"/>
</dbReference>
<name>A0A0E3RVW1_METMZ</name>
<accession>A0A0E3RVW1</accession>
<gene>
    <name evidence="1" type="ORF">MSMAC_1556</name>
</gene>
<evidence type="ECO:0008006" key="3">
    <source>
        <dbReference type="Google" id="ProtNLM"/>
    </source>
</evidence>
<dbReference type="GeneID" id="24881490"/>
<dbReference type="PATRIC" id="fig|1434113.4.peg.1948"/>
<dbReference type="AlphaFoldDB" id="A0A0E3RVW1"/>
<dbReference type="EMBL" id="CP009514">
    <property type="protein sequence ID" value="AKB71446.1"/>
    <property type="molecule type" value="Genomic_DNA"/>
</dbReference>
<dbReference type="KEGG" id="mmac:MSMAC_1556"/>
<sequence>MRKKSKELKRIENTKFPKGNIYIFCEGEKTERNYFSSFKSKICRARFSRRKPPQIKVIPSKNCGAPSNVEFVIGYAKSQSLSEKDGDCLICVIDCDSNQEKDINKAIKMAKGKEKSQGVKVNICLSNPSFELWYLLHYECCYEKLDQKTLEQKLRKHIKDYKKNVDYYSFLEDKKSYATSNAQYLKEYHSNNDIELLSTKSNPSTMIPFFLEHITNFIENT</sequence>